<organism evidence="4 5">
    <name type="scientific">Paracoccus jeotgali</name>
    <dbReference type="NCBI Taxonomy" id="2065379"/>
    <lineage>
        <taxon>Bacteria</taxon>
        <taxon>Pseudomonadati</taxon>
        <taxon>Pseudomonadota</taxon>
        <taxon>Alphaproteobacteria</taxon>
        <taxon>Rhodobacterales</taxon>
        <taxon>Paracoccaceae</taxon>
        <taxon>Paracoccus</taxon>
    </lineage>
</organism>
<dbReference type="EMBL" id="CP025583">
    <property type="protein sequence ID" value="AUM74128.1"/>
    <property type="molecule type" value="Genomic_DNA"/>
</dbReference>
<dbReference type="Proteomes" id="UP000234882">
    <property type="component" value="Chromosome"/>
</dbReference>
<dbReference type="KEGG" id="paru:CYR75_07460"/>
<dbReference type="InterPro" id="IPR018376">
    <property type="entry name" value="Enoyl-CoA_hyd/isom_CS"/>
</dbReference>
<dbReference type="Pfam" id="PF00378">
    <property type="entry name" value="ECH_1"/>
    <property type="match status" value="1"/>
</dbReference>
<evidence type="ECO:0000313" key="5">
    <source>
        <dbReference type="Proteomes" id="UP000234882"/>
    </source>
</evidence>
<comment type="similarity">
    <text evidence="1 3">Belongs to the enoyl-CoA hydratase/isomerase family.</text>
</comment>
<proteinExistence type="inferred from homology"/>
<dbReference type="OrthoDB" id="9775794at2"/>
<dbReference type="PANTHER" id="PTHR11941">
    <property type="entry name" value="ENOYL-COA HYDRATASE-RELATED"/>
    <property type="match status" value="1"/>
</dbReference>
<dbReference type="InterPro" id="IPR029045">
    <property type="entry name" value="ClpP/crotonase-like_dom_sf"/>
</dbReference>
<dbReference type="CDD" id="cd06558">
    <property type="entry name" value="crotonase-like"/>
    <property type="match status" value="1"/>
</dbReference>
<accession>A0A2K9MEQ5</accession>
<dbReference type="GO" id="GO:0006635">
    <property type="term" value="P:fatty acid beta-oxidation"/>
    <property type="evidence" value="ECO:0007669"/>
    <property type="project" value="TreeGrafter"/>
</dbReference>
<evidence type="ECO:0000256" key="1">
    <source>
        <dbReference type="ARBA" id="ARBA00005254"/>
    </source>
</evidence>
<dbReference type="AlphaFoldDB" id="A0A2K9MEQ5"/>
<protein>
    <submittedName>
        <fullName evidence="4">Crotonase</fullName>
    </submittedName>
</protein>
<dbReference type="GO" id="GO:0016829">
    <property type="term" value="F:lyase activity"/>
    <property type="evidence" value="ECO:0007669"/>
    <property type="project" value="UniProtKB-KW"/>
</dbReference>
<sequence length="256" mass="27034">MTEDSILFDRKGAVATITLNRPARRNAIDAATGDELRQAVERFATDPDLRVAILAATGPVFCAGMDLKAFVEGEAEEILFGEGRLGGFVSRVVPKPMIAAVQGPALAGGFELVLACDLVVASRDARFGLPEARIGLVAGAGGAFRLGQMLPRALATEMLLTGAPISAEQAQAHGLVSRLTDADPLPEAMELAQQIAANAPLSLAASLELSRAASRLHDEGCWALNDRLLRRLVDSRDAVEGARAFAERRAPVWQGD</sequence>
<dbReference type="PANTHER" id="PTHR11941:SF54">
    <property type="entry name" value="ENOYL-COA HYDRATASE, MITOCHONDRIAL"/>
    <property type="match status" value="1"/>
</dbReference>
<keyword evidence="5" id="KW-1185">Reference proteome</keyword>
<gene>
    <name evidence="4" type="ORF">CYR75_07460</name>
</gene>
<dbReference type="SUPFAM" id="SSF52096">
    <property type="entry name" value="ClpP/crotonase"/>
    <property type="match status" value="1"/>
</dbReference>
<dbReference type="PROSITE" id="PS00166">
    <property type="entry name" value="ENOYL_COA_HYDRATASE"/>
    <property type="match status" value="1"/>
</dbReference>
<keyword evidence="2" id="KW-0456">Lyase</keyword>
<reference evidence="5" key="1">
    <citation type="submission" date="2017-12" db="EMBL/GenBank/DDBJ databases">
        <title>Genomic analysis of Paracoccus sp. CBA4604.</title>
        <authorList>
            <person name="Roh S.W."/>
            <person name="Kim J.Y."/>
            <person name="Kim J.S."/>
        </authorList>
    </citation>
    <scope>NUCLEOTIDE SEQUENCE [LARGE SCALE GENOMIC DNA]</scope>
    <source>
        <strain evidence="5">CBA4604</strain>
    </source>
</reference>
<dbReference type="Gene3D" id="1.10.12.10">
    <property type="entry name" value="Lyase 2-enoyl-coa Hydratase, Chain A, domain 2"/>
    <property type="match status" value="1"/>
</dbReference>
<name>A0A2K9MEQ5_9RHOB</name>
<dbReference type="Gene3D" id="3.90.226.10">
    <property type="entry name" value="2-enoyl-CoA Hydratase, Chain A, domain 1"/>
    <property type="match status" value="1"/>
</dbReference>
<dbReference type="RefSeq" id="WP_101499476.1">
    <property type="nucleotide sequence ID" value="NZ_CP025583.1"/>
</dbReference>
<evidence type="ECO:0000256" key="2">
    <source>
        <dbReference type="ARBA" id="ARBA00023239"/>
    </source>
</evidence>
<dbReference type="InterPro" id="IPR001753">
    <property type="entry name" value="Enoyl-CoA_hydra/iso"/>
</dbReference>
<evidence type="ECO:0000313" key="4">
    <source>
        <dbReference type="EMBL" id="AUM74128.1"/>
    </source>
</evidence>
<dbReference type="InterPro" id="IPR014748">
    <property type="entry name" value="Enoyl-CoA_hydra_C"/>
</dbReference>
<evidence type="ECO:0000256" key="3">
    <source>
        <dbReference type="RuleBase" id="RU003707"/>
    </source>
</evidence>